<dbReference type="Proteomes" id="UP000183371">
    <property type="component" value="Unassembled WGS sequence"/>
</dbReference>
<gene>
    <name evidence="1" type="ORF">SAMN05444141_102664</name>
</gene>
<proteinExistence type="predicted"/>
<reference evidence="2" key="1">
    <citation type="submission" date="2016-10" db="EMBL/GenBank/DDBJ databases">
        <authorList>
            <person name="Varghese N."/>
            <person name="Submissions S."/>
        </authorList>
    </citation>
    <scope>NUCLEOTIDE SEQUENCE [LARGE SCALE GENOMIC DNA]</scope>
    <source>
        <strain evidence="2">DSM 17465</strain>
    </source>
</reference>
<organism evidence="1 2">
    <name type="scientific">Pseudovibrio denitrificans</name>
    <dbReference type="NCBI Taxonomy" id="258256"/>
    <lineage>
        <taxon>Bacteria</taxon>
        <taxon>Pseudomonadati</taxon>
        <taxon>Pseudomonadota</taxon>
        <taxon>Alphaproteobacteria</taxon>
        <taxon>Hyphomicrobiales</taxon>
        <taxon>Stappiaceae</taxon>
        <taxon>Pseudovibrio</taxon>
    </lineage>
</organism>
<accession>A0A1I6ZWP1</accession>
<dbReference type="EMBL" id="FPBD01000002">
    <property type="protein sequence ID" value="SFT67055.1"/>
    <property type="molecule type" value="Genomic_DNA"/>
</dbReference>
<keyword evidence="2" id="KW-1185">Reference proteome</keyword>
<protein>
    <submittedName>
        <fullName evidence="1">Uncharacterized protein</fullName>
    </submittedName>
</protein>
<evidence type="ECO:0000313" key="2">
    <source>
        <dbReference type="Proteomes" id="UP000183371"/>
    </source>
</evidence>
<evidence type="ECO:0000313" key="1">
    <source>
        <dbReference type="EMBL" id="SFT67055.1"/>
    </source>
</evidence>
<sequence>MTRPNEIKGLAVMMNRSRTERKSHGVRMCMKLKGNQPLIALIKNQVASFRDAIGQGVKRGVPVILKVPRFISNFRGAMVAGGFQWRQEWRNSARLSGNRLCAPIQGCSLSHRSGFENEAGALISAGGARVEPFAFGPGCGGVEPFNPAQGAWGI</sequence>
<dbReference type="AlphaFoldDB" id="A0A1I6ZWP1"/>
<name>A0A1I6ZWP1_9HYPH</name>